<protein>
    <recommendedName>
        <fullName evidence="1">PD-(D/E)XK endonuclease-like domain-containing protein</fullName>
    </recommendedName>
</protein>
<evidence type="ECO:0000313" key="3">
    <source>
        <dbReference type="Proteomes" id="UP000005633"/>
    </source>
</evidence>
<dbReference type="InterPro" id="IPR038726">
    <property type="entry name" value="PDDEXK_AddAB-type"/>
</dbReference>
<evidence type="ECO:0000259" key="1">
    <source>
        <dbReference type="Pfam" id="PF12705"/>
    </source>
</evidence>
<dbReference type="RefSeq" id="WP_014235300.1">
    <property type="nucleotide sequence ID" value="NC_016616.1"/>
</dbReference>
<dbReference type="Proteomes" id="UP000005633">
    <property type="component" value="Chromosome"/>
</dbReference>
<dbReference type="KEGG" id="dsu:Dsui_0178"/>
<dbReference type="OrthoDB" id="5457189at2"/>
<dbReference type="EMBL" id="CP003153">
    <property type="protein sequence ID" value="AEV24598.1"/>
    <property type="molecule type" value="Genomic_DNA"/>
</dbReference>
<sequence length="279" mass="29939">MNAPDRLPAEPLATIRASSWPSLFDCAHRWYFQNIVGLRMPSSGNAALGTAIHAGTAAFDGSRLSGEQIDVVTAVDTARASLQSPEQEVAWDDSLTPVEADGFAIKLTTRYCQEVSPTRQYAAVELECQALDIGTEYGVVRVTGTTDRIRVVEDGRKGISDLKSGGRATEKTADGGRRAVTKGHHIQLGIYTLMAEQASGERLDAPAEIIGLQTSKEAPVATGEVADVKTPLLGTDEHPGLIQIAARMLKDGIFPPNPKSMLCSAKYCPAYGTRCHYHD</sequence>
<dbReference type="InterPro" id="IPR011604">
    <property type="entry name" value="PDDEXK-like_dom_sf"/>
</dbReference>
<dbReference type="HOGENOM" id="CLU_091001_0_0_4"/>
<dbReference type="Gene3D" id="3.90.320.10">
    <property type="match status" value="1"/>
</dbReference>
<proteinExistence type="predicted"/>
<dbReference type="Pfam" id="PF12705">
    <property type="entry name" value="PDDEXK_1"/>
    <property type="match status" value="1"/>
</dbReference>
<dbReference type="AlphaFoldDB" id="G8QM82"/>
<gene>
    <name evidence="2" type="ordered locus">Dsui_0178</name>
</gene>
<dbReference type="STRING" id="640081.Dsui_0178"/>
<organism evidence="2 3">
    <name type="scientific">Azospira oryzae (strain ATCC BAA-33 / DSM 13638 / PS)</name>
    <name type="common">Dechlorosoma suillum</name>
    <dbReference type="NCBI Taxonomy" id="640081"/>
    <lineage>
        <taxon>Bacteria</taxon>
        <taxon>Pseudomonadati</taxon>
        <taxon>Pseudomonadota</taxon>
        <taxon>Betaproteobacteria</taxon>
        <taxon>Rhodocyclales</taxon>
        <taxon>Rhodocyclaceae</taxon>
        <taxon>Azospira</taxon>
    </lineage>
</organism>
<feature type="domain" description="PD-(D/E)XK endonuclease-like" evidence="1">
    <location>
        <begin position="24"/>
        <end position="272"/>
    </location>
</feature>
<reference evidence="2 3" key="1">
    <citation type="journal article" date="2012" name="J. Bacteriol.">
        <title>Complete genome sequence of the anaerobic perchlorate-reducing bacterium Azospira suillum strain PS.</title>
        <authorList>
            <person name="Byrne-Bailey K.G."/>
            <person name="Coates J.D."/>
        </authorList>
    </citation>
    <scope>NUCLEOTIDE SEQUENCE [LARGE SCALE GENOMIC DNA]</scope>
    <source>
        <strain evidence="3">ATCC BAA-33 / DSM 13638 / PS</strain>
    </source>
</reference>
<accession>G8QM82</accession>
<name>G8QM82_AZOOP</name>
<evidence type="ECO:0000313" key="2">
    <source>
        <dbReference type="EMBL" id="AEV24598.1"/>
    </source>
</evidence>
<dbReference type="eggNOG" id="COG2887">
    <property type="taxonomic scope" value="Bacteria"/>
</dbReference>